<evidence type="ECO:0000313" key="1">
    <source>
        <dbReference type="EMBL" id="CAK7938611.1"/>
    </source>
</evidence>
<proteinExistence type="predicted"/>
<comment type="caution">
    <text evidence="1">The sequence shown here is derived from an EMBL/GenBank/DDBJ whole genome shotgun (WGS) entry which is preliminary data.</text>
</comment>
<dbReference type="SUPFAM" id="SSF56672">
    <property type="entry name" value="DNA/RNA polymerases"/>
    <property type="match status" value="1"/>
</dbReference>
<dbReference type="PANTHER" id="PTHR45643">
    <property type="entry name" value="REVERSE TRANSCRIPTASE"/>
    <property type="match status" value="1"/>
</dbReference>
<evidence type="ECO:0000313" key="2">
    <source>
        <dbReference type="Proteomes" id="UP001162060"/>
    </source>
</evidence>
<dbReference type="Gene3D" id="3.30.70.270">
    <property type="match status" value="1"/>
</dbReference>
<protein>
    <recommendedName>
        <fullName evidence="3">Reverse transcriptase</fullName>
    </recommendedName>
</protein>
<dbReference type="EMBL" id="CAKLBY020000231">
    <property type="protein sequence ID" value="CAK7938611.1"/>
    <property type="molecule type" value="Genomic_DNA"/>
</dbReference>
<gene>
    <name evidence="1" type="ORF">PM001_LOCUS23761</name>
</gene>
<dbReference type="PANTHER" id="PTHR45643:SF1">
    <property type="entry name" value="CHROMO DOMAIN-CONTAINING PROTEIN"/>
    <property type="match status" value="1"/>
</dbReference>
<dbReference type="InterPro" id="IPR043502">
    <property type="entry name" value="DNA/RNA_pol_sf"/>
</dbReference>
<dbReference type="AlphaFoldDB" id="A0AAV1UW16"/>
<organism evidence="1 2">
    <name type="scientific">Peronospora matthiolae</name>
    <dbReference type="NCBI Taxonomy" id="2874970"/>
    <lineage>
        <taxon>Eukaryota</taxon>
        <taxon>Sar</taxon>
        <taxon>Stramenopiles</taxon>
        <taxon>Oomycota</taxon>
        <taxon>Peronosporomycetes</taxon>
        <taxon>Peronosporales</taxon>
        <taxon>Peronosporaceae</taxon>
        <taxon>Peronospora</taxon>
    </lineage>
</organism>
<sequence length="102" mass="11672">MREHQLFANFKKCLFAASGIPLLGCIAVKNGVRADPQKIKVISDWPVPVDVKGLRKCFGLAVYLHKCSRNEAEMTEHLSRLLKRNERWSWSAECQHSFEGIM</sequence>
<dbReference type="Proteomes" id="UP001162060">
    <property type="component" value="Unassembled WGS sequence"/>
</dbReference>
<evidence type="ECO:0008006" key="3">
    <source>
        <dbReference type="Google" id="ProtNLM"/>
    </source>
</evidence>
<dbReference type="InterPro" id="IPR043128">
    <property type="entry name" value="Rev_trsase/Diguanyl_cyclase"/>
</dbReference>
<reference evidence="1" key="1">
    <citation type="submission" date="2024-01" db="EMBL/GenBank/DDBJ databases">
        <authorList>
            <person name="Webb A."/>
        </authorList>
    </citation>
    <scope>NUCLEOTIDE SEQUENCE</scope>
    <source>
        <strain evidence="1">Pm1</strain>
    </source>
</reference>
<accession>A0AAV1UW16</accession>
<name>A0AAV1UW16_9STRA</name>